<dbReference type="RefSeq" id="WP_349757786.1">
    <property type="nucleotide sequence ID" value="NZ_JBEGCI010000004.1"/>
</dbReference>
<dbReference type="SUPFAM" id="SSF102588">
    <property type="entry name" value="LmbE-like"/>
    <property type="match status" value="1"/>
</dbReference>
<dbReference type="InterPro" id="IPR003737">
    <property type="entry name" value="GlcNAc_PI_deacetylase-related"/>
</dbReference>
<dbReference type="Proteomes" id="UP001472978">
    <property type="component" value="Unassembled WGS sequence"/>
</dbReference>
<dbReference type="PANTHER" id="PTHR12993">
    <property type="entry name" value="N-ACETYLGLUCOSAMINYL-PHOSPHATIDYLINOSITOL DE-N-ACETYLASE-RELATED"/>
    <property type="match status" value="1"/>
</dbReference>
<reference evidence="1 2" key="1">
    <citation type="submission" date="2024-05" db="EMBL/GenBank/DDBJ databases">
        <title>Halomonas sp. CS7 16S ribosomal RNA gene Genome sequencing and assembly.</title>
        <authorList>
            <person name="Yook S."/>
        </authorList>
    </citation>
    <scope>NUCLEOTIDE SEQUENCE [LARGE SCALE GENOMIC DNA]</scope>
    <source>
        <strain evidence="1 2">CS7</strain>
    </source>
</reference>
<dbReference type="Gene3D" id="3.40.50.10320">
    <property type="entry name" value="LmbE-like"/>
    <property type="match status" value="1"/>
</dbReference>
<gene>
    <name evidence="1" type="ORF">ABE957_06070</name>
</gene>
<keyword evidence="1" id="KW-0378">Hydrolase</keyword>
<accession>A0ABV1N3E7</accession>
<proteinExistence type="predicted"/>
<organism evidence="1 2">
    <name type="scientific">Halomonas pelophila</name>
    <dbReference type="NCBI Taxonomy" id="3151122"/>
    <lineage>
        <taxon>Bacteria</taxon>
        <taxon>Pseudomonadati</taxon>
        <taxon>Pseudomonadota</taxon>
        <taxon>Gammaproteobacteria</taxon>
        <taxon>Oceanospirillales</taxon>
        <taxon>Halomonadaceae</taxon>
        <taxon>Halomonas</taxon>
    </lineage>
</organism>
<protein>
    <submittedName>
        <fullName evidence="1">PIG-L family deacetylase</fullName>
        <ecNumber evidence="1">3.5.1.-</ecNumber>
    </submittedName>
</protein>
<dbReference type="EMBL" id="JBEGCI010000004">
    <property type="protein sequence ID" value="MEQ6888240.1"/>
    <property type="molecule type" value="Genomic_DNA"/>
</dbReference>
<dbReference type="Pfam" id="PF02585">
    <property type="entry name" value="PIG-L"/>
    <property type="match status" value="1"/>
</dbReference>
<keyword evidence="2" id="KW-1185">Reference proteome</keyword>
<dbReference type="GO" id="GO:0016787">
    <property type="term" value="F:hydrolase activity"/>
    <property type="evidence" value="ECO:0007669"/>
    <property type="project" value="UniProtKB-KW"/>
</dbReference>
<evidence type="ECO:0000313" key="1">
    <source>
        <dbReference type="EMBL" id="MEQ6888240.1"/>
    </source>
</evidence>
<evidence type="ECO:0000313" key="2">
    <source>
        <dbReference type="Proteomes" id="UP001472978"/>
    </source>
</evidence>
<dbReference type="PANTHER" id="PTHR12993:SF29">
    <property type="entry name" value="BLR3841 PROTEIN"/>
    <property type="match status" value="1"/>
</dbReference>
<dbReference type="EC" id="3.5.1.-" evidence="1"/>
<sequence>MQRHDHHLPLAPDLTIPSRLDTGGRLSVNDGEPPQLPKDYSWLLEVEYRASSRWRLPAVTTRQGEARLFTQFLEPGQTGQRLLNLAGITSLDTLSLVSERCRLAPTARLLGFRKPHLDKGPILIIAPHPDDAELAAYGLYRQRHDNVWIVTLTAGERQKRLDRQYLPSLDDDTQSASRRKGRIRAWNSATTPLLAGVPAERLIMLGYFNDTLPQLLEAPSLDVPSRGDPTLNPGEFRQWNHYRLGSDPAPANRGEHLLEDLCELLAKIQPDTVVVTHPEIDPHPDHVAAAKATALALQGANHLPESLLLYANHLGGIRGFPRGPAHAAAGVWPLSITESKLGPWGIYSEELNREAQREKAVALDSMHDLRAQLGMEKRIKRWLKRRSSGLEKAAWKDYGHHDYYQTHIKAHETFAVVSGEDFIKGIGVSGKY</sequence>
<comment type="caution">
    <text evidence="1">The sequence shown here is derived from an EMBL/GenBank/DDBJ whole genome shotgun (WGS) entry which is preliminary data.</text>
</comment>
<dbReference type="InterPro" id="IPR024078">
    <property type="entry name" value="LmbE-like_dom_sf"/>
</dbReference>
<name>A0ABV1N3E7_9GAMM</name>